<dbReference type="AlphaFoldDB" id="A0AAU0MWA1"/>
<feature type="chain" id="PRO_5044006614" evidence="2">
    <location>
        <begin position="24"/>
        <end position="228"/>
    </location>
</feature>
<keyword evidence="5" id="KW-1185">Reference proteome</keyword>
<sequence length="228" mass="24164">MNKWSIKKWLLPLVLVLAVPAMALQDSGAQSGAEDDKSSSGTSVYKIVGPDGRVTFSDTAPAGSRAEKVKIGPTNVQPIALPVPLPVRKLSPRSDEDRGDLGPVNFAIVSPSNDATIPPGQRFIVLQVALEPVPRDGYAFYAVIDGQRWSGTSSGTSLDISALERGSHTIQAVLLDASGRPLAQSQMIQVHVKRPGGQIPDFPAEQAPQMPKMPQAPGVANPPKPQPR</sequence>
<feature type="compositionally biased region" description="Low complexity" evidence="1">
    <location>
        <begin position="203"/>
        <end position="217"/>
    </location>
</feature>
<evidence type="ECO:0000256" key="1">
    <source>
        <dbReference type="SAM" id="MobiDB-lite"/>
    </source>
</evidence>
<dbReference type="InterPro" id="IPR025392">
    <property type="entry name" value="DUF4124"/>
</dbReference>
<reference evidence="4 5" key="1">
    <citation type="submission" date="2023-10" db="EMBL/GenBank/DDBJ databases">
        <title>Description of Microbulbifer bruguierae sp. nov., isolated from the sediments of mangrove plant Bruguiera sexangula and comparative genomic analyses of the genus Microbulbifer.</title>
        <authorList>
            <person name="Long M."/>
        </authorList>
    </citation>
    <scope>NUCLEOTIDE SEQUENCE [LARGE SCALE GENOMIC DNA]</scope>
    <source>
        <strain evidence="4 5">SPO729</strain>
    </source>
</reference>
<dbReference type="EMBL" id="CP137555">
    <property type="protein sequence ID" value="WOX04166.1"/>
    <property type="molecule type" value="Genomic_DNA"/>
</dbReference>
<keyword evidence="2" id="KW-0732">Signal</keyword>
<evidence type="ECO:0000313" key="5">
    <source>
        <dbReference type="Proteomes" id="UP001302477"/>
    </source>
</evidence>
<protein>
    <submittedName>
        <fullName evidence="4">DUF4124 domain-containing protein</fullName>
    </submittedName>
</protein>
<dbReference type="Pfam" id="PF13511">
    <property type="entry name" value="DUF4124"/>
    <property type="match status" value="1"/>
</dbReference>
<evidence type="ECO:0000256" key="2">
    <source>
        <dbReference type="SAM" id="SignalP"/>
    </source>
</evidence>
<gene>
    <name evidence="4" type="ORF">R5R33_10460</name>
</gene>
<feature type="domain" description="DUF4124" evidence="3">
    <location>
        <begin position="40"/>
        <end position="77"/>
    </location>
</feature>
<name>A0AAU0MWA1_9GAMM</name>
<dbReference type="KEGG" id="mpaf:R5R33_10460"/>
<feature type="region of interest" description="Disordered" evidence="1">
    <location>
        <begin position="195"/>
        <end position="228"/>
    </location>
</feature>
<dbReference type="Proteomes" id="UP001302477">
    <property type="component" value="Chromosome"/>
</dbReference>
<proteinExistence type="predicted"/>
<accession>A0AAU0MWA1</accession>
<evidence type="ECO:0000313" key="4">
    <source>
        <dbReference type="EMBL" id="WOX04166.1"/>
    </source>
</evidence>
<organism evidence="4 5">
    <name type="scientific">Microbulbifer pacificus</name>
    <dbReference type="NCBI Taxonomy" id="407164"/>
    <lineage>
        <taxon>Bacteria</taxon>
        <taxon>Pseudomonadati</taxon>
        <taxon>Pseudomonadota</taxon>
        <taxon>Gammaproteobacteria</taxon>
        <taxon>Cellvibrionales</taxon>
        <taxon>Microbulbiferaceae</taxon>
        <taxon>Microbulbifer</taxon>
    </lineage>
</organism>
<evidence type="ECO:0000259" key="3">
    <source>
        <dbReference type="Pfam" id="PF13511"/>
    </source>
</evidence>
<dbReference type="RefSeq" id="WP_318952644.1">
    <property type="nucleotide sequence ID" value="NZ_CP137555.1"/>
</dbReference>
<feature type="signal peptide" evidence="2">
    <location>
        <begin position="1"/>
        <end position="23"/>
    </location>
</feature>